<dbReference type="GO" id="GO:0000707">
    <property type="term" value="P:meiotic DNA recombinase assembly"/>
    <property type="evidence" value="ECO:0007669"/>
    <property type="project" value="TreeGrafter"/>
</dbReference>
<dbReference type="AlphaFoldDB" id="A0A0C9PX14"/>
<keyword evidence="2" id="KW-0547">Nucleotide-binding</keyword>
<dbReference type="GO" id="GO:0000400">
    <property type="term" value="F:four-way junction DNA binding"/>
    <property type="evidence" value="ECO:0007669"/>
    <property type="project" value="TreeGrafter"/>
</dbReference>
<dbReference type="KEGG" id="fas:105263624"/>
<name>A0A0C9PX14_9HYME</name>
<evidence type="ECO:0000313" key="9">
    <source>
        <dbReference type="EMBL" id="JAG75815.1"/>
    </source>
</evidence>
<dbReference type="PANTHER" id="PTHR46239:SF1">
    <property type="entry name" value="DNA REPAIR PROTEIN RAD51 HOMOLOG 3"/>
    <property type="match status" value="1"/>
</dbReference>
<sequence length="304" mass="33817">MLRPLGTFSLSQYTLELLAKNGFNYLEDVLKAPEAARRFVDVDELIKASTPIHAVSALDQWQAELLCHRVTTFSKALDSLLEGGVPCGSITELCGAPGSGKTQICFQLCLTTQLPQMEGGLDGPVLFIDSRRGFSPRRLQELIVGYHKDFPDAGTRNFLRGVTVVTIRTAQDLFSIIEGIREYLKSDNLLRVVIIDSLSLPVLCSIENSFVRYKFYCKVFEELQKLASEYNIAIVIVNELVTQVDAKKNIGFVSGGGQTVANRCQRRLLLARLNDIVFAAKILKSPVFPQRARTFRVTADGIRK</sequence>
<keyword evidence="5" id="KW-0234">DNA repair</keyword>
<dbReference type="PIRSF" id="PIRSF005856">
    <property type="entry name" value="Rad51"/>
    <property type="match status" value="1"/>
</dbReference>
<dbReference type="GO" id="GO:0008821">
    <property type="term" value="F:crossover junction DNA endonuclease activity"/>
    <property type="evidence" value="ECO:0007669"/>
    <property type="project" value="TreeGrafter"/>
</dbReference>
<evidence type="ECO:0000256" key="3">
    <source>
        <dbReference type="ARBA" id="ARBA00022763"/>
    </source>
</evidence>
<dbReference type="GO" id="GO:0033063">
    <property type="term" value="C:Rad51B-Rad51C-Rad51D-XRCC2 complex"/>
    <property type="evidence" value="ECO:0007669"/>
    <property type="project" value="TreeGrafter"/>
</dbReference>
<evidence type="ECO:0000259" key="8">
    <source>
        <dbReference type="PROSITE" id="PS50162"/>
    </source>
</evidence>
<accession>A0A9R1SW95</accession>
<comment type="subcellular location">
    <subcellularLocation>
        <location evidence="1">Nucleus</location>
    </subcellularLocation>
</comment>
<accession>A0A0C9PX14</accession>
<dbReference type="PANTHER" id="PTHR46239">
    <property type="entry name" value="DNA REPAIR PROTEIN RAD51 HOMOLOG 3 RAD51C"/>
    <property type="match status" value="1"/>
</dbReference>
<dbReference type="GO" id="GO:0005657">
    <property type="term" value="C:replication fork"/>
    <property type="evidence" value="ECO:0007669"/>
    <property type="project" value="TreeGrafter"/>
</dbReference>
<evidence type="ECO:0000256" key="6">
    <source>
        <dbReference type="ARBA" id="ARBA00023242"/>
    </source>
</evidence>
<evidence type="ECO:0000256" key="1">
    <source>
        <dbReference type="ARBA" id="ARBA00004123"/>
    </source>
</evidence>
<dbReference type="SUPFAM" id="SSF52540">
    <property type="entry name" value="P-loop containing nucleoside triphosphate hydrolases"/>
    <property type="match status" value="1"/>
</dbReference>
<organism evidence="9">
    <name type="scientific">Fopius arisanus</name>
    <dbReference type="NCBI Taxonomy" id="64838"/>
    <lineage>
        <taxon>Eukaryota</taxon>
        <taxon>Metazoa</taxon>
        <taxon>Ecdysozoa</taxon>
        <taxon>Arthropoda</taxon>
        <taxon>Hexapoda</taxon>
        <taxon>Insecta</taxon>
        <taxon>Pterygota</taxon>
        <taxon>Neoptera</taxon>
        <taxon>Endopterygota</taxon>
        <taxon>Hymenoptera</taxon>
        <taxon>Apocrita</taxon>
        <taxon>Ichneumonoidea</taxon>
        <taxon>Braconidae</taxon>
        <taxon>Opiinae</taxon>
        <taxon>Fopius</taxon>
    </lineage>
</organism>
<dbReference type="InterPro" id="IPR020588">
    <property type="entry name" value="RecA_ATP-bd"/>
</dbReference>
<dbReference type="GeneID" id="105263624"/>
<reference evidence="11" key="2">
    <citation type="submission" date="2025-04" db="UniProtKB">
        <authorList>
            <consortium name="RefSeq"/>
        </authorList>
    </citation>
    <scope>IDENTIFICATION</scope>
    <source>
        <strain evidence="11">USDA-PBARC FA_bdor</strain>
        <tissue evidence="11">Whole organism</tissue>
    </source>
</reference>
<protein>
    <recommendedName>
        <fullName evidence="7">DNA repair protein RAD51 homolog 3</fullName>
    </recommendedName>
</protein>
<dbReference type="GO" id="GO:0033065">
    <property type="term" value="C:Rad51C-XRCC3 complex"/>
    <property type="evidence" value="ECO:0007669"/>
    <property type="project" value="TreeGrafter"/>
</dbReference>
<evidence type="ECO:0000256" key="2">
    <source>
        <dbReference type="ARBA" id="ARBA00022741"/>
    </source>
</evidence>
<evidence type="ECO:0000313" key="10">
    <source>
        <dbReference type="Proteomes" id="UP000694866"/>
    </source>
</evidence>
<dbReference type="Proteomes" id="UP000694866">
    <property type="component" value="Unplaced"/>
</dbReference>
<reference evidence="9" key="1">
    <citation type="submission" date="2015-01" db="EMBL/GenBank/DDBJ databases">
        <title>Transcriptome Assembly of Fopius arisanus.</title>
        <authorList>
            <person name="Geib S."/>
        </authorList>
    </citation>
    <scope>NUCLEOTIDE SEQUENCE</scope>
</reference>
<evidence type="ECO:0000256" key="4">
    <source>
        <dbReference type="ARBA" id="ARBA00022840"/>
    </source>
</evidence>
<dbReference type="Pfam" id="PF08423">
    <property type="entry name" value="Rad51"/>
    <property type="match status" value="1"/>
</dbReference>
<keyword evidence="10" id="KW-1185">Reference proteome</keyword>
<dbReference type="RefSeq" id="XP_011298248.1">
    <property type="nucleotide sequence ID" value="XM_011299946.1"/>
</dbReference>
<dbReference type="GO" id="GO:0005524">
    <property type="term" value="F:ATP binding"/>
    <property type="evidence" value="ECO:0007669"/>
    <property type="project" value="UniProtKB-KW"/>
</dbReference>
<keyword evidence="6" id="KW-0539">Nucleus</keyword>
<gene>
    <name evidence="9" type="primary">radA</name>
    <name evidence="11" type="synonym">LOC105263624</name>
    <name evidence="9" type="ORF">g.25073</name>
</gene>
<evidence type="ECO:0000313" key="11">
    <source>
        <dbReference type="RefSeq" id="XP_011298248.1"/>
    </source>
</evidence>
<dbReference type="InterPro" id="IPR052093">
    <property type="entry name" value="HR_Repair_Mediator"/>
</dbReference>
<dbReference type="InterPro" id="IPR013632">
    <property type="entry name" value="Rad51_C"/>
</dbReference>
<dbReference type="InterPro" id="IPR027417">
    <property type="entry name" value="P-loop_NTPase"/>
</dbReference>
<evidence type="ECO:0000256" key="5">
    <source>
        <dbReference type="ARBA" id="ARBA00023204"/>
    </source>
</evidence>
<keyword evidence="4" id="KW-0067">ATP-binding</keyword>
<dbReference type="EMBL" id="GBYB01006048">
    <property type="protein sequence ID" value="JAG75815.1"/>
    <property type="molecule type" value="Transcribed_RNA"/>
</dbReference>
<dbReference type="OrthoDB" id="5957327at2759"/>
<dbReference type="PROSITE" id="PS50162">
    <property type="entry name" value="RECA_2"/>
    <property type="match status" value="1"/>
</dbReference>
<keyword evidence="3" id="KW-0227">DNA damage</keyword>
<dbReference type="Gene3D" id="3.40.50.300">
    <property type="entry name" value="P-loop containing nucleotide triphosphate hydrolases"/>
    <property type="match status" value="1"/>
</dbReference>
<dbReference type="GO" id="GO:0007131">
    <property type="term" value="P:reciprocal meiotic recombination"/>
    <property type="evidence" value="ECO:0007669"/>
    <property type="project" value="TreeGrafter"/>
</dbReference>
<proteinExistence type="predicted"/>
<dbReference type="InterPro" id="IPR016467">
    <property type="entry name" value="DNA_recomb/repair_RecA-like"/>
</dbReference>
<feature type="domain" description="RecA family profile 1" evidence="8">
    <location>
        <begin position="66"/>
        <end position="244"/>
    </location>
</feature>
<dbReference type="GO" id="GO:0140664">
    <property type="term" value="F:ATP-dependent DNA damage sensor activity"/>
    <property type="evidence" value="ECO:0007669"/>
    <property type="project" value="InterPro"/>
</dbReference>
<evidence type="ECO:0000256" key="7">
    <source>
        <dbReference type="ARBA" id="ARBA00040674"/>
    </source>
</evidence>